<sequence>MRILAWNCRGVGLDFDNSVLKRSYRVERPSIIFLCETKADVNKSSADFMRSFASDYKSFVIGSRGLSGDYGVYGNMNLMYKFPIPNPARSRWHSMQNLIPANTDYLGYALETSMMYPAKRKSEEDLGSIVLI</sequence>
<keyword evidence="2" id="KW-1185">Reference proteome</keyword>
<dbReference type="AlphaFoldDB" id="A0A835M3Q6"/>
<protein>
    <recommendedName>
        <fullName evidence="3">Endonuclease/exonuclease/phosphatase</fullName>
    </recommendedName>
</protein>
<comment type="caution">
    <text evidence="1">The sequence shown here is derived from an EMBL/GenBank/DDBJ whole genome shotgun (WGS) entry which is preliminary data.</text>
</comment>
<dbReference type="OrthoDB" id="1001388at2759"/>
<dbReference type="Gene3D" id="3.60.10.10">
    <property type="entry name" value="Endonuclease/exonuclease/phosphatase"/>
    <property type="match status" value="1"/>
</dbReference>
<gene>
    <name evidence="1" type="ORF">IFM89_017765</name>
</gene>
<dbReference type="Proteomes" id="UP000631114">
    <property type="component" value="Unassembled WGS sequence"/>
</dbReference>
<organism evidence="1 2">
    <name type="scientific">Coptis chinensis</name>
    <dbReference type="NCBI Taxonomy" id="261450"/>
    <lineage>
        <taxon>Eukaryota</taxon>
        <taxon>Viridiplantae</taxon>
        <taxon>Streptophyta</taxon>
        <taxon>Embryophyta</taxon>
        <taxon>Tracheophyta</taxon>
        <taxon>Spermatophyta</taxon>
        <taxon>Magnoliopsida</taxon>
        <taxon>Ranunculales</taxon>
        <taxon>Ranunculaceae</taxon>
        <taxon>Coptidoideae</taxon>
        <taxon>Coptis</taxon>
    </lineage>
</organism>
<evidence type="ECO:0008006" key="3">
    <source>
        <dbReference type="Google" id="ProtNLM"/>
    </source>
</evidence>
<dbReference type="SUPFAM" id="SSF56219">
    <property type="entry name" value="DNase I-like"/>
    <property type="match status" value="1"/>
</dbReference>
<accession>A0A835M3Q6</accession>
<evidence type="ECO:0000313" key="1">
    <source>
        <dbReference type="EMBL" id="KAF9609626.1"/>
    </source>
</evidence>
<name>A0A835M3Q6_9MAGN</name>
<dbReference type="EMBL" id="JADFTS010000004">
    <property type="protein sequence ID" value="KAF9609626.1"/>
    <property type="molecule type" value="Genomic_DNA"/>
</dbReference>
<dbReference type="InterPro" id="IPR036691">
    <property type="entry name" value="Endo/exonu/phosph_ase_sf"/>
</dbReference>
<reference evidence="1 2" key="1">
    <citation type="submission" date="2020-10" db="EMBL/GenBank/DDBJ databases">
        <title>The Coptis chinensis genome and diversification of protoberbering-type alkaloids.</title>
        <authorList>
            <person name="Wang B."/>
            <person name="Shu S."/>
            <person name="Song C."/>
            <person name="Liu Y."/>
        </authorList>
    </citation>
    <scope>NUCLEOTIDE SEQUENCE [LARGE SCALE GENOMIC DNA]</scope>
    <source>
        <strain evidence="1">HL-2020</strain>
        <tissue evidence="1">Leaf</tissue>
    </source>
</reference>
<evidence type="ECO:0000313" key="2">
    <source>
        <dbReference type="Proteomes" id="UP000631114"/>
    </source>
</evidence>
<proteinExistence type="predicted"/>